<dbReference type="InterPro" id="IPR020084">
    <property type="entry name" value="NUDIX_hydrolase_CS"/>
</dbReference>
<evidence type="ECO:0000313" key="4">
    <source>
        <dbReference type="EMBL" id="QCC44291.1"/>
    </source>
</evidence>
<evidence type="ECO:0000313" key="5">
    <source>
        <dbReference type="EMBL" id="TYO76661.1"/>
    </source>
</evidence>
<dbReference type="SUPFAM" id="SSF55811">
    <property type="entry name" value="Nudix"/>
    <property type="match status" value="1"/>
</dbReference>
<dbReference type="Pfam" id="PF00293">
    <property type="entry name" value="NUDIX"/>
    <property type="match status" value="1"/>
</dbReference>
<dbReference type="PANTHER" id="PTHR43046:SF14">
    <property type="entry name" value="MUTT_NUDIX FAMILY PROTEIN"/>
    <property type="match status" value="1"/>
</dbReference>
<dbReference type="PANTHER" id="PTHR43046">
    <property type="entry name" value="GDP-MANNOSE MANNOSYL HYDROLASE"/>
    <property type="match status" value="1"/>
</dbReference>
<dbReference type="InterPro" id="IPR020476">
    <property type="entry name" value="Nudix_hydrolase"/>
</dbReference>
<dbReference type="Proteomes" id="UP000296216">
    <property type="component" value="Chromosome"/>
</dbReference>
<gene>
    <name evidence="5" type="ORF">APQ99_01302</name>
    <name evidence="4" type="ORF">HBSAL_02815</name>
</gene>
<protein>
    <submittedName>
        <fullName evidence="5">ADP-ribose pyrophosphatase YjhB, NUDIX family</fullName>
    </submittedName>
    <submittedName>
        <fullName evidence="4">NUDIX family hydrolase</fullName>
    </submittedName>
</protein>
<proteinExistence type="predicted"/>
<organism evidence="4 6">
    <name type="scientific">Halobacterium salinarum (strain ATCC 33171 / DSM 3754 / JCM 8978 / NBRC 102687 / NCIMB 764 / 91-R6)</name>
    <dbReference type="NCBI Taxonomy" id="2597657"/>
    <lineage>
        <taxon>Archaea</taxon>
        <taxon>Methanobacteriati</taxon>
        <taxon>Methanobacteriota</taxon>
        <taxon>Stenosarchaea group</taxon>
        <taxon>Halobacteria</taxon>
        <taxon>Halobacteriales</taxon>
        <taxon>Halobacteriaceae</taxon>
        <taxon>Halobacterium</taxon>
    </lineage>
</organism>
<reference evidence="5 7" key="2">
    <citation type="submission" date="2019-07" db="EMBL/GenBank/DDBJ databases">
        <title>Genomic Encyclopedia of Archaeal and Bacterial Type Strains, Phase II (KMG-II): from individual species to whole genera.</title>
        <authorList>
            <person name="Goeker M."/>
        </authorList>
    </citation>
    <scope>NUCLEOTIDE SEQUENCE [LARGE SCALE GENOMIC DNA]</scope>
    <source>
        <strain evidence="5 7">DSM 3754</strain>
    </source>
</reference>
<dbReference type="InterPro" id="IPR015797">
    <property type="entry name" value="NUDIX_hydrolase-like_dom_sf"/>
</dbReference>
<evidence type="ECO:0000313" key="7">
    <source>
        <dbReference type="Proteomes" id="UP000323075"/>
    </source>
</evidence>
<keyword evidence="2 4" id="KW-0378">Hydrolase</keyword>
<dbReference type="GO" id="GO:0016787">
    <property type="term" value="F:hydrolase activity"/>
    <property type="evidence" value="ECO:0007669"/>
    <property type="project" value="UniProtKB-KW"/>
</dbReference>
<dbReference type="PROSITE" id="PS51462">
    <property type="entry name" value="NUDIX"/>
    <property type="match status" value="1"/>
</dbReference>
<dbReference type="PRINTS" id="PR00502">
    <property type="entry name" value="NUDIXFAMILY"/>
</dbReference>
<dbReference type="AlphaFoldDB" id="A0A4D6GRY8"/>
<name>A0A4D6GRY8_HALS9</name>
<evidence type="ECO:0000256" key="2">
    <source>
        <dbReference type="ARBA" id="ARBA00022801"/>
    </source>
</evidence>
<dbReference type="CDD" id="cd02883">
    <property type="entry name" value="NUDIX_Hydrolase"/>
    <property type="match status" value="1"/>
</dbReference>
<dbReference type="PROSITE" id="PS00893">
    <property type="entry name" value="NUDIX_BOX"/>
    <property type="match status" value="1"/>
</dbReference>
<dbReference type="Gene3D" id="3.90.79.10">
    <property type="entry name" value="Nucleoside Triphosphate Pyrophosphohydrolase"/>
    <property type="match status" value="1"/>
</dbReference>
<evidence type="ECO:0000313" key="6">
    <source>
        <dbReference type="Proteomes" id="UP000296216"/>
    </source>
</evidence>
<dbReference type="InterPro" id="IPR000086">
    <property type="entry name" value="NUDIX_hydrolase_dom"/>
</dbReference>
<evidence type="ECO:0000259" key="3">
    <source>
        <dbReference type="PROSITE" id="PS51462"/>
    </source>
</evidence>
<evidence type="ECO:0000256" key="1">
    <source>
        <dbReference type="ARBA" id="ARBA00001946"/>
    </source>
</evidence>
<accession>A0A4D6GRY8</accession>
<comment type="cofactor">
    <cofactor evidence="1">
        <name>Mg(2+)</name>
        <dbReference type="ChEBI" id="CHEBI:18420"/>
    </cofactor>
</comment>
<dbReference type="Proteomes" id="UP000323075">
    <property type="component" value="Unassembled WGS sequence"/>
</dbReference>
<reference evidence="4" key="3">
    <citation type="journal article" name="MicrobiologyOpen">
        <title>Whole-genome comparison between the type strain of Halobacterium salinarum (DSM 3754(T)) and the laboratory strains R1 and NRC-1.</title>
        <authorList>
            <person name="Pfeiffer F."/>
            <person name="Losensky G."/>
            <person name="Marchfelder A."/>
            <person name="Habermann B."/>
            <person name="Dyall-Smith M."/>
        </authorList>
    </citation>
    <scope>NUCLEOTIDE SEQUENCE</scope>
    <source>
        <strain evidence="4">91-R6</strain>
    </source>
</reference>
<dbReference type="EMBL" id="VRYN01000002">
    <property type="protein sequence ID" value="TYO76661.1"/>
    <property type="molecule type" value="Genomic_DNA"/>
</dbReference>
<dbReference type="EMBL" id="CP038631">
    <property type="protein sequence ID" value="QCC44291.1"/>
    <property type="molecule type" value="Genomic_DNA"/>
</dbReference>
<sequence>MNRGAAVSTPISVRSRRAVDQRLDRLRDAHGPFPCHTETVENDPALFAHGRELVAAGGRGSAGARVTDTDGRVLLIRHPGDPEKWVLPGGGHEPGETFAETAVREVWEEAGVECELTGVWQAKRRRFVHREDPERRGYLLSVFFTATYTGGDAGRYPDRWDDADEEILEVAWFDDPPANAAGFVTDPDVQQRDAVSEH</sequence>
<feature type="domain" description="Nudix hydrolase" evidence="3">
    <location>
        <begin position="57"/>
        <end position="197"/>
    </location>
</feature>
<reference evidence="4 6" key="1">
    <citation type="journal article" date="2019" name="Microbiol. Resour. Announc.">
        <title>The Genome Sequence of the Halobacterium salinarum Type Strain Is Closely Related to That of Laboratory Strains NRC-1 and R1.</title>
        <authorList>
            <person name="Pfeiffer F."/>
            <person name="Marchfelder A."/>
            <person name="Habermann B."/>
            <person name="Dyall-Smith M.L."/>
        </authorList>
    </citation>
    <scope>NUCLEOTIDE SEQUENCE [LARGE SCALE GENOMIC DNA]</scope>
    <source>
        <strain evidence="4">91-R6</strain>
        <strain evidence="6">ATCC 33171 / DSM 3754 / JCM 8978 / NBRC 102687 / NCIMB 764 / 91-R6</strain>
    </source>
</reference>